<accession>A0A0F9S294</accession>
<comment type="caution">
    <text evidence="1">The sequence shown here is derived from an EMBL/GenBank/DDBJ whole genome shotgun (WGS) entry which is preliminary data.</text>
</comment>
<gene>
    <name evidence="1" type="ORF">LCGC14_0507430</name>
</gene>
<sequence length="165" mass="19435">MRRAFFVIGCESTGTRMMTKALISAGAFGDSGHQQSLDNLNFYDRPDIIVFRRSIPHADMWPPINTLHRMMIAARYTVATFIMWRKEEFTIQSQLRRNHVQSEEKAKEQIKRALKLIGEFSHGKECEVVGYEHFVTDEWYRSELFWDYGLPKPTIEFYNANEAYK</sequence>
<organism evidence="1">
    <name type="scientific">marine sediment metagenome</name>
    <dbReference type="NCBI Taxonomy" id="412755"/>
    <lineage>
        <taxon>unclassified sequences</taxon>
        <taxon>metagenomes</taxon>
        <taxon>ecological metagenomes</taxon>
    </lineage>
</organism>
<dbReference type="AlphaFoldDB" id="A0A0F9S294"/>
<name>A0A0F9S294_9ZZZZ</name>
<protein>
    <recommendedName>
        <fullName evidence="2">Sulfotransferase domain-containing protein</fullName>
    </recommendedName>
</protein>
<evidence type="ECO:0008006" key="2">
    <source>
        <dbReference type="Google" id="ProtNLM"/>
    </source>
</evidence>
<evidence type="ECO:0000313" key="1">
    <source>
        <dbReference type="EMBL" id="KKN62890.1"/>
    </source>
</evidence>
<reference evidence="1" key="1">
    <citation type="journal article" date="2015" name="Nature">
        <title>Complex archaea that bridge the gap between prokaryotes and eukaryotes.</title>
        <authorList>
            <person name="Spang A."/>
            <person name="Saw J.H."/>
            <person name="Jorgensen S.L."/>
            <person name="Zaremba-Niedzwiedzka K."/>
            <person name="Martijn J."/>
            <person name="Lind A.E."/>
            <person name="van Eijk R."/>
            <person name="Schleper C."/>
            <person name="Guy L."/>
            <person name="Ettema T.J."/>
        </authorList>
    </citation>
    <scope>NUCLEOTIDE SEQUENCE</scope>
</reference>
<proteinExistence type="predicted"/>
<dbReference type="EMBL" id="LAZR01000609">
    <property type="protein sequence ID" value="KKN62890.1"/>
    <property type="molecule type" value="Genomic_DNA"/>
</dbReference>